<keyword evidence="2" id="KW-1185">Reference proteome</keyword>
<protein>
    <submittedName>
        <fullName evidence="1">Uncharacterized protein</fullName>
    </submittedName>
</protein>
<gene>
    <name evidence="1" type="ORF">RKE40_24035</name>
</gene>
<dbReference type="Proteomes" id="UP001254257">
    <property type="component" value="Unassembled WGS sequence"/>
</dbReference>
<accession>A0ABU3SDW2</accession>
<reference evidence="1 2" key="1">
    <citation type="submission" date="2023-09" db="EMBL/GenBank/DDBJ databases">
        <title>Whole genome shotgun sequencing (WGS) of Bosea sp. ZW T0_25, isolated from stored onions (Allium cepa).</title>
        <authorList>
            <person name="Stoll D.A."/>
            <person name="Huch M."/>
        </authorList>
    </citation>
    <scope>NUCLEOTIDE SEQUENCE [LARGE SCALE GENOMIC DNA]</scope>
    <source>
        <strain evidence="1 2">ZW T0_25</strain>
    </source>
</reference>
<organism evidence="1 2">
    <name type="scientific">Bosea rubneri</name>
    <dbReference type="NCBI Taxonomy" id="3075434"/>
    <lineage>
        <taxon>Bacteria</taxon>
        <taxon>Pseudomonadati</taxon>
        <taxon>Pseudomonadota</taxon>
        <taxon>Alphaproteobacteria</taxon>
        <taxon>Hyphomicrobiales</taxon>
        <taxon>Boseaceae</taxon>
        <taxon>Bosea</taxon>
    </lineage>
</organism>
<sequence>MEDRVRKIISRGHLPMIRQGLQTINEALIRHSEETLASWRRGRPMNRHVVLAHSEVLKVAQNVDPLDSGVTLAALYLLEEHMPRRIVSDEGMAGQLVRVYRLQHGLAIGVTWDASKSRETRWYRPLPKDTTQLMGAMLRQAYSPWLAHVLAVDKKEREEKQKAARELAAGFAGL</sequence>
<evidence type="ECO:0000313" key="1">
    <source>
        <dbReference type="EMBL" id="MDU0342978.1"/>
    </source>
</evidence>
<dbReference type="RefSeq" id="WP_316020728.1">
    <property type="nucleotide sequence ID" value="NZ_JAWDID010000054.1"/>
</dbReference>
<name>A0ABU3SDW2_9HYPH</name>
<evidence type="ECO:0000313" key="2">
    <source>
        <dbReference type="Proteomes" id="UP001254257"/>
    </source>
</evidence>
<comment type="caution">
    <text evidence="1">The sequence shown here is derived from an EMBL/GenBank/DDBJ whole genome shotgun (WGS) entry which is preliminary data.</text>
</comment>
<proteinExistence type="predicted"/>
<dbReference type="EMBL" id="JAWDID010000054">
    <property type="protein sequence ID" value="MDU0342978.1"/>
    <property type="molecule type" value="Genomic_DNA"/>
</dbReference>